<dbReference type="STRING" id="1235788.C802_02558"/>
<sequence>MKKLIPILLAVFALVSCEKDPDMDKLDNEYLVFTSHDTSTKFSDFSTYYIPDSILVIGDKKDPEYWKDENAQTLINTFVTKMNAAGYTRISEKEDADLGLQVSYVASTYYFQGYYNDGPWWGYYPGYWYPGYWGGNWGGGWYYPYPITYSYSTGSLLADMVNLKNAPEGQKEKLTVVWNAYISGLLGGSSNLNVNRATTAINQAFTQSPYLKK</sequence>
<dbReference type="GeneID" id="82153267"/>
<accession>R9I6T5</accession>
<dbReference type="EMBL" id="ASSP01000016">
    <property type="protein sequence ID" value="EOS11983.1"/>
    <property type="molecule type" value="Genomic_DNA"/>
</dbReference>
<dbReference type="PROSITE" id="PS51257">
    <property type="entry name" value="PROKAR_LIPOPROTEIN"/>
    <property type="match status" value="1"/>
</dbReference>
<dbReference type="AlphaFoldDB" id="R9I6T5"/>
<dbReference type="HOGENOM" id="CLU_110587_0_0_10"/>
<dbReference type="OrthoDB" id="677831at2"/>
<dbReference type="PATRIC" id="fig|1235788.3.peg.2623"/>
<evidence type="ECO:0000313" key="5">
    <source>
        <dbReference type="Proteomes" id="UP000310760"/>
    </source>
</evidence>
<gene>
    <name evidence="2" type="ORF">C802_02558</name>
    <name evidence="3" type="ORF">E5339_12020</name>
</gene>
<protein>
    <submittedName>
        <fullName evidence="3">DUF4136 domain-containing protein</fullName>
    </submittedName>
</protein>
<dbReference type="Gene3D" id="3.30.160.670">
    <property type="match status" value="1"/>
</dbReference>
<evidence type="ECO:0000313" key="4">
    <source>
        <dbReference type="Proteomes" id="UP000014200"/>
    </source>
</evidence>
<dbReference type="EMBL" id="SRYJ01000025">
    <property type="protein sequence ID" value="TGY69747.1"/>
    <property type="molecule type" value="Genomic_DNA"/>
</dbReference>
<dbReference type="Proteomes" id="UP000014200">
    <property type="component" value="Unassembled WGS sequence"/>
</dbReference>
<dbReference type="Proteomes" id="UP000310760">
    <property type="component" value="Unassembled WGS sequence"/>
</dbReference>
<evidence type="ECO:0000259" key="1">
    <source>
        <dbReference type="Pfam" id="PF13590"/>
    </source>
</evidence>
<dbReference type="RefSeq" id="WP_016276912.1">
    <property type="nucleotide sequence ID" value="NZ_CAJUNV010000004.1"/>
</dbReference>
<proteinExistence type="predicted"/>
<evidence type="ECO:0000313" key="3">
    <source>
        <dbReference type="EMBL" id="TGY69747.1"/>
    </source>
</evidence>
<feature type="domain" description="DUF4136" evidence="1">
    <location>
        <begin position="32"/>
        <end position="210"/>
    </location>
</feature>
<comment type="caution">
    <text evidence="2">The sequence shown here is derived from an EMBL/GenBank/DDBJ whole genome shotgun (WGS) entry which is preliminary data.</text>
</comment>
<organism evidence="2 4">
    <name type="scientific">Phocaeicola sartorii</name>
    <dbReference type="NCBI Taxonomy" id="671267"/>
    <lineage>
        <taxon>Bacteria</taxon>
        <taxon>Pseudomonadati</taxon>
        <taxon>Bacteroidota</taxon>
        <taxon>Bacteroidia</taxon>
        <taxon>Bacteroidales</taxon>
        <taxon>Bacteroidaceae</taxon>
        <taxon>Phocaeicola</taxon>
    </lineage>
</organism>
<keyword evidence="4" id="KW-1185">Reference proteome</keyword>
<evidence type="ECO:0000313" key="2">
    <source>
        <dbReference type="EMBL" id="EOS11983.1"/>
    </source>
</evidence>
<dbReference type="Pfam" id="PF13590">
    <property type="entry name" value="DUF4136"/>
    <property type="match status" value="1"/>
</dbReference>
<dbReference type="InterPro" id="IPR025411">
    <property type="entry name" value="DUF4136"/>
</dbReference>
<name>R9I6T5_9BACT</name>
<reference evidence="2 4" key="1">
    <citation type="submission" date="2013-04" db="EMBL/GenBank/DDBJ databases">
        <title>The Genome Sequence of Bacteroides massiliensis dnLKV3.</title>
        <authorList>
            <consortium name="The Broad Institute Genomics Platform"/>
            <consortium name="The Broad Institute Genome Sequencing Center for Infectious Disease"/>
            <person name="Earl A."/>
            <person name="Xavier R."/>
            <person name="Kuhn K."/>
            <person name="Stappenbeck T."/>
            <person name="Walker B."/>
            <person name="Young S."/>
            <person name="Zeng Q."/>
            <person name="Gargeya S."/>
            <person name="Fitzgerald M."/>
            <person name="Haas B."/>
            <person name="Abouelleil A."/>
            <person name="Allen A.W."/>
            <person name="Alvarado L."/>
            <person name="Arachchi H.M."/>
            <person name="Berlin A.M."/>
            <person name="Chapman S.B."/>
            <person name="Gainer-Dewar J."/>
            <person name="Goldberg J."/>
            <person name="Griggs A."/>
            <person name="Gujja S."/>
            <person name="Hansen M."/>
            <person name="Howarth C."/>
            <person name="Imamovic A."/>
            <person name="Ireland A."/>
            <person name="Larimer J."/>
            <person name="McCowan C."/>
            <person name="Murphy C."/>
            <person name="Pearson M."/>
            <person name="Poon T.W."/>
            <person name="Priest M."/>
            <person name="Roberts A."/>
            <person name="Saif S."/>
            <person name="Shea T."/>
            <person name="Sisk P."/>
            <person name="Sykes S."/>
            <person name="Wortman J."/>
            <person name="Nusbaum C."/>
            <person name="Birren B."/>
        </authorList>
    </citation>
    <scope>NUCLEOTIDE SEQUENCE [LARGE SCALE GENOMIC DNA]</scope>
    <source>
        <strain evidence="4">dnLKV3</strain>
        <strain evidence="2">DnLKV3</strain>
    </source>
</reference>
<reference evidence="3 5" key="2">
    <citation type="submission" date="2019-04" db="EMBL/GenBank/DDBJ databases">
        <title>Microbes associate with the intestines of laboratory mice.</title>
        <authorList>
            <person name="Navarre W."/>
            <person name="Wong E."/>
            <person name="Huang K."/>
            <person name="Tropini C."/>
            <person name="Ng K."/>
            <person name="Yu B."/>
        </authorList>
    </citation>
    <scope>NUCLEOTIDE SEQUENCE [LARGE SCALE GENOMIC DNA]</scope>
    <source>
        <strain evidence="3 5">NM22_B1</strain>
    </source>
</reference>